<protein>
    <submittedName>
        <fullName evidence="6">Multidrug transporter activation protein</fullName>
    </submittedName>
</protein>
<dbReference type="STRING" id="1034943.BN59_02055"/>
<evidence type="ECO:0000256" key="4">
    <source>
        <dbReference type="ARBA" id="ARBA00023163"/>
    </source>
</evidence>
<dbReference type="EMBL" id="CCSB01000002">
    <property type="protein sequence ID" value="CDZ77765.1"/>
    <property type="molecule type" value="Genomic_DNA"/>
</dbReference>
<dbReference type="InterPro" id="IPR036244">
    <property type="entry name" value="TipA-like_antibiotic-bd"/>
</dbReference>
<dbReference type="InterPro" id="IPR047057">
    <property type="entry name" value="MerR_fam"/>
</dbReference>
<evidence type="ECO:0000256" key="2">
    <source>
        <dbReference type="ARBA" id="ARBA00023125"/>
    </source>
</evidence>
<keyword evidence="2" id="KW-0238">DNA-binding</keyword>
<dbReference type="Pfam" id="PF07739">
    <property type="entry name" value="TipAS"/>
    <property type="match status" value="1"/>
</dbReference>
<dbReference type="Gene3D" id="1.10.490.50">
    <property type="entry name" value="Antibiotic binding domain of TipA-like multidrug resistance regulators"/>
    <property type="match status" value="1"/>
</dbReference>
<evidence type="ECO:0000256" key="3">
    <source>
        <dbReference type="ARBA" id="ARBA00023159"/>
    </source>
</evidence>
<dbReference type="GO" id="GO:0003700">
    <property type="term" value="F:DNA-binding transcription factor activity"/>
    <property type="evidence" value="ECO:0007669"/>
    <property type="project" value="InterPro"/>
</dbReference>
<accession>A0A078KTF2</accession>
<reference evidence="6 7" key="1">
    <citation type="submission" date="2014-06" db="EMBL/GenBank/DDBJ databases">
        <authorList>
            <person name="Urmite Genomes Urmite Genomes"/>
        </authorList>
    </citation>
    <scope>NUCLEOTIDE SEQUENCE [LARGE SCALE GENOMIC DNA]</scope>
</reference>
<dbReference type="Pfam" id="PF13411">
    <property type="entry name" value="MerR_1"/>
    <property type="match status" value="1"/>
</dbReference>
<evidence type="ECO:0000256" key="1">
    <source>
        <dbReference type="ARBA" id="ARBA00023015"/>
    </source>
</evidence>
<dbReference type="CDD" id="cd01106">
    <property type="entry name" value="HTH_TipAL-Mta"/>
    <property type="match status" value="1"/>
</dbReference>
<proteinExistence type="predicted"/>
<dbReference type="PROSITE" id="PS50937">
    <property type="entry name" value="HTH_MERR_2"/>
    <property type="match status" value="1"/>
</dbReference>
<dbReference type="Proteomes" id="UP000044071">
    <property type="component" value="Unassembled WGS sequence"/>
</dbReference>
<dbReference type="Gene3D" id="1.10.1660.10">
    <property type="match status" value="1"/>
</dbReference>
<dbReference type="eggNOG" id="COG0789">
    <property type="taxonomic scope" value="Bacteria"/>
</dbReference>
<dbReference type="SUPFAM" id="SSF46955">
    <property type="entry name" value="Putative DNA-binding domain"/>
    <property type="match status" value="1"/>
</dbReference>
<dbReference type="InterPro" id="IPR012925">
    <property type="entry name" value="TipAS_dom"/>
</dbReference>
<dbReference type="GO" id="GO:0003677">
    <property type="term" value="F:DNA binding"/>
    <property type="evidence" value="ECO:0007669"/>
    <property type="project" value="UniProtKB-KW"/>
</dbReference>
<keyword evidence="1" id="KW-0805">Transcription regulation</keyword>
<dbReference type="SUPFAM" id="SSF89082">
    <property type="entry name" value="Antibiotic binding domain of TipA-like multidrug resistance regulators"/>
    <property type="match status" value="1"/>
</dbReference>
<organism evidence="6 7">
    <name type="scientific">Legionella massiliensis</name>
    <dbReference type="NCBI Taxonomy" id="1034943"/>
    <lineage>
        <taxon>Bacteria</taxon>
        <taxon>Pseudomonadati</taxon>
        <taxon>Pseudomonadota</taxon>
        <taxon>Gammaproteobacteria</taxon>
        <taxon>Legionellales</taxon>
        <taxon>Legionellaceae</taxon>
        <taxon>Legionella</taxon>
    </lineage>
</organism>
<evidence type="ECO:0000313" key="6">
    <source>
        <dbReference type="EMBL" id="CDZ77765.1"/>
    </source>
</evidence>
<sequence length="255" mass="30442">MRYTIKQLAKLSGVSTRTLRFYDEIGLLKPAFYGDNQYRYYKEEQLLLLQQILFFRELEFPLNTIERILNSDDFDKIKSLEQQKSSLKSNVERTEKLIQTIDKTISHLRGQYKMRTEEMFEGFDPIKQQEHEQYMLDTGLLSQQQIDDSWQRVAHWKKADWEKFNDAGDKLHLALMEALQQGEKVDSAKVQKLIQQHFDWVNNFWTPTKESYLGLGQMYLEHPDFRAFYEHYHPDLAKYIAEAMKVFAALHLNEL</sequence>
<dbReference type="RefSeq" id="WP_043874247.1">
    <property type="nucleotide sequence ID" value="NZ_CCVW01000002.1"/>
</dbReference>
<evidence type="ECO:0000313" key="7">
    <source>
        <dbReference type="Proteomes" id="UP000044071"/>
    </source>
</evidence>
<feature type="domain" description="HTH merR-type" evidence="5">
    <location>
        <begin position="1"/>
        <end position="71"/>
    </location>
</feature>
<dbReference type="InterPro" id="IPR009061">
    <property type="entry name" value="DNA-bd_dom_put_sf"/>
</dbReference>
<dbReference type="OrthoDB" id="9802944at2"/>
<keyword evidence="7" id="KW-1185">Reference proteome</keyword>
<name>A0A078KTF2_9GAMM</name>
<gene>
    <name evidence="6" type="primary">mta_2</name>
    <name evidence="6" type="ORF">BN59_02055</name>
</gene>
<keyword evidence="3" id="KW-0010">Activator</keyword>
<dbReference type="InterPro" id="IPR000551">
    <property type="entry name" value="MerR-type_HTH_dom"/>
</dbReference>
<dbReference type="PANTHER" id="PTHR30204:SF90">
    <property type="entry name" value="HTH-TYPE TRANSCRIPTIONAL ACTIVATOR MTA"/>
    <property type="match status" value="1"/>
</dbReference>
<keyword evidence="4" id="KW-0804">Transcription</keyword>
<dbReference type="AlphaFoldDB" id="A0A078KTF2"/>
<dbReference type="PANTHER" id="PTHR30204">
    <property type="entry name" value="REDOX-CYCLING DRUG-SENSING TRANSCRIPTIONAL ACTIVATOR SOXR"/>
    <property type="match status" value="1"/>
</dbReference>
<dbReference type="SMART" id="SM00422">
    <property type="entry name" value="HTH_MERR"/>
    <property type="match status" value="1"/>
</dbReference>
<evidence type="ECO:0000259" key="5">
    <source>
        <dbReference type="PROSITE" id="PS50937"/>
    </source>
</evidence>